<evidence type="ECO:0000313" key="2">
    <source>
        <dbReference type="Proteomes" id="UP001595907"/>
    </source>
</evidence>
<dbReference type="EMBL" id="JBHSCZ010000004">
    <property type="protein sequence ID" value="MFC4263746.1"/>
    <property type="molecule type" value="Genomic_DNA"/>
</dbReference>
<accession>A0ABV8QU78</accession>
<name>A0ABV8QU78_9BACT</name>
<dbReference type="RefSeq" id="WP_379710727.1">
    <property type="nucleotide sequence ID" value="NZ_JBHSCZ010000004.1"/>
</dbReference>
<organism evidence="1 2">
    <name type="scientific">Ferruginibacter yonginensis</name>
    <dbReference type="NCBI Taxonomy" id="1310416"/>
    <lineage>
        <taxon>Bacteria</taxon>
        <taxon>Pseudomonadati</taxon>
        <taxon>Bacteroidota</taxon>
        <taxon>Chitinophagia</taxon>
        <taxon>Chitinophagales</taxon>
        <taxon>Chitinophagaceae</taxon>
        <taxon>Ferruginibacter</taxon>
    </lineage>
</organism>
<evidence type="ECO:0000313" key="1">
    <source>
        <dbReference type="EMBL" id="MFC4263746.1"/>
    </source>
</evidence>
<reference evidence="2" key="1">
    <citation type="journal article" date="2019" name="Int. J. Syst. Evol. Microbiol.">
        <title>The Global Catalogue of Microorganisms (GCM) 10K type strain sequencing project: providing services to taxonomists for standard genome sequencing and annotation.</title>
        <authorList>
            <consortium name="The Broad Institute Genomics Platform"/>
            <consortium name="The Broad Institute Genome Sequencing Center for Infectious Disease"/>
            <person name="Wu L."/>
            <person name="Ma J."/>
        </authorList>
    </citation>
    <scope>NUCLEOTIDE SEQUENCE [LARGE SCALE GENOMIC DNA]</scope>
    <source>
        <strain evidence="2">CECT 8289</strain>
    </source>
</reference>
<proteinExistence type="predicted"/>
<sequence>MENIFTLEEVEKLVKNAYEVGFCDGIDSIEIEKTNYSNSNDFWKKNIKDWIAKEISYIV</sequence>
<comment type="caution">
    <text evidence="1">The sequence shown here is derived from an EMBL/GenBank/DDBJ whole genome shotgun (WGS) entry which is preliminary data.</text>
</comment>
<dbReference type="Proteomes" id="UP001595907">
    <property type="component" value="Unassembled WGS sequence"/>
</dbReference>
<keyword evidence="2" id="KW-1185">Reference proteome</keyword>
<gene>
    <name evidence="1" type="ORF">ACFOWM_12695</name>
</gene>
<protein>
    <submittedName>
        <fullName evidence="1">Uncharacterized protein</fullName>
    </submittedName>
</protein>